<dbReference type="GO" id="GO:0005886">
    <property type="term" value="C:plasma membrane"/>
    <property type="evidence" value="ECO:0007669"/>
    <property type="project" value="UniProtKB-SubCell"/>
</dbReference>
<evidence type="ECO:0000259" key="8">
    <source>
        <dbReference type="PROSITE" id="PS50928"/>
    </source>
</evidence>
<evidence type="ECO:0000256" key="3">
    <source>
        <dbReference type="ARBA" id="ARBA00022475"/>
    </source>
</evidence>
<dbReference type="PANTHER" id="PTHR30193">
    <property type="entry name" value="ABC TRANSPORTER PERMEASE PROTEIN"/>
    <property type="match status" value="1"/>
</dbReference>
<evidence type="ECO:0000256" key="2">
    <source>
        <dbReference type="ARBA" id="ARBA00022448"/>
    </source>
</evidence>
<dbReference type="PANTHER" id="PTHR30193:SF37">
    <property type="entry name" value="INNER MEMBRANE ABC TRANSPORTER PERMEASE PROTEIN YCJO"/>
    <property type="match status" value="1"/>
</dbReference>
<evidence type="ECO:0000313" key="9">
    <source>
        <dbReference type="EMBL" id="MBB5223331.1"/>
    </source>
</evidence>
<feature type="transmembrane region" description="Helical" evidence="7">
    <location>
        <begin position="210"/>
        <end position="228"/>
    </location>
</feature>
<keyword evidence="5 7" id="KW-1133">Transmembrane helix</keyword>
<dbReference type="SUPFAM" id="SSF161098">
    <property type="entry name" value="MetI-like"/>
    <property type="match status" value="1"/>
</dbReference>
<keyword evidence="9" id="KW-0762">Sugar transport</keyword>
<comment type="similarity">
    <text evidence="7">Belongs to the binding-protein-dependent transport system permease family.</text>
</comment>
<reference evidence="9 10" key="1">
    <citation type="submission" date="2020-08" db="EMBL/GenBank/DDBJ databases">
        <title>Genomic Encyclopedia of Type Strains, Phase IV (KMG-IV): sequencing the most valuable type-strain genomes for metagenomic binning, comparative biology and taxonomic classification.</title>
        <authorList>
            <person name="Goeker M."/>
        </authorList>
    </citation>
    <scope>NUCLEOTIDE SEQUENCE [LARGE SCALE GENOMIC DNA]</scope>
    <source>
        <strain evidence="9 10">DSM 101730</strain>
    </source>
</reference>
<feature type="transmembrane region" description="Helical" evidence="7">
    <location>
        <begin position="12"/>
        <end position="35"/>
    </location>
</feature>
<keyword evidence="6 7" id="KW-0472">Membrane</keyword>
<feature type="transmembrane region" description="Helical" evidence="7">
    <location>
        <begin position="273"/>
        <end position="293"/>
    </location>
</feature>
<comment type="subcellular location">
    <subcellularLocation>
        <location evidence="1 7">Cell membrane</location>
        <topology evidence="1 7">Multi-pass membrane protein</topology>
    </subcellularLocation>
</comment>
<dbReference type="Proteomes" id="UP000549457">
    <property type="component" value="Unassembled WGS sequence"/>
</dbReference>
<accession>A0A840SW02</accession>
<dbReference type="InterPro" id="IPR035906">
    <property type="entry name" value="MetI-like_sf"/>
</dbReference>
<name>A0A840SW02_9RHOB</name>
<feature type="transmembrane region" description="Helical" evidence="7">
    <location>
        <begin position="110"/>
        <end position="131"/>
    </location>
</feature>
<dbReference type="PROSITE" id="PS50928">
    <property type="entry name" value="ABC_TM1"/>
    <property type="match status" value="1"/>
</dbReference>
<dbReference type="InterPro" id="IPR000515">
    <property type="entry name" value="MetI-like"/>
</dbReference>
<evidence type="ECO:0000256" key="4">
    <source>
        <dbReference type="ARBA" id="ARBA00022692"/>
    </source>
</evidence>
<dbReference type="Gene3D" id="1.10.3720.10">
    <property type="entry name" value="MetI-like"/>
    <property type="match status" value="1"/>
</dbReference>
<evidence type="ECO:0000313" key="10">
    <source>
        <dbReference type="Proteomes" id="UP000549457"/>
    </source>
</evidence>
<proteinExistence type="inferred from homology"/>
<evidence type="ECO:0000256" key="7">
    <source>
        <dbReference type="RuleBase" id="RU363032"/>
    </source>
</evidence>
<gene>
    <name evidence="9" type="ORF">HNP73_003278</name>
</gene>
<dbReference type="AlphaFoldDB" id="A0A840SW02"/>
<dbReference type="RefSeq" id="WP_184151959.1">
    <property type="nucleotide sequence ID" value="NZ_JACHFM010000003.1"/>
</dbReference>
<comment type="caution">
    <text evidence="9">The sequence shown here is derived from an EMBL/GenBank/DDBJ whole genome shotgun (WGS) entry which is preliminary data.</text>
</comment>
<keyword evidence="10" id="KW-1185">Reference proteome</keyword>
<dbReference type="EMBL" id="JACHFM010000003">
    <property type="protein sequence ID" value="MBB5223331.1"/>
    <property type="molecule type" value="Genomic_DNA"/>
</dbReference>
<evidence type="ECO:0000256" key="1">
    <source>
        <dbReference type="ARBA" id="ARBA00004651"/>
    </source>
</evidence>
<dbReference type="Pfam" id="PF00528">
    <property type="entry name" value="BPD_transp_1"/>
    <property type="match status" value="1"/>
</dbReference>
<keyword evidence="4 7" id="KW-0812">Transmembrane</keyword>
<dbReference type="GO" id="GO:0055085">
    <property type="term" value="P:transmembrane transport"/>
    <property type="evidence" value="ECO:0007669"/>
    <property type="project" value="InterPro"/>
</dbReference>
<keyword evidence="2 7" id="KW-0813">Transport</keyword>
<feature type="transmembrane region" description="Helical" evidence="7">
    <location>
        <begin position="77"/>
        <end position="98"/>
    </location>
</feature>
<feature type="domain" description="ABC transmembrane type-1" evidence="8">
    <location>
        <begin position="73"/>
        <end position="289"/>
    </location>
</feature>
<sequence length="301" mass="34269">MDHRDEEARGRRIEVAAFLLPALLLFAAFTAYPVLRTFWNSLFEIRPNGNEIFVGFDNFREILTGDPVFRRAVLNTLVWSTVEPFIDVGLGLLLALALYTKVPFARFFRIAWFTPVLISTVVVAIIWSWIYNYDWGALNLMLRAIGLDGMTRAWLGDPATALPALILADSWKWVGFNMVVCLAALHSLPSEVMEAAELDNCGWWAKLCHVVVPMLRATLLNLLILAFISRMKVFDLVWVTTRGGPLWATETASTYTFKRAFEWRSFDLGYPSAIAVIWFLVVIAAVVVLTLLFRQRDRLEF</sequence>
<keyword evidence="3" id="KW-1003">Cell membrane</keyword>
<evidence type="ECO:0000256" key="6">
    <source>
        <dbReference type="ARBA" id="ARBA00023136"/>
    </source>
</evidence>
<feature type="transmembrane region" description="Helical" evidence="7">
    <location>
        <begin position="170"/>
        <end position="189"/>
    </location>
</feature>
<dbReference type="CDD" id="cd06261">
    <property type="entry name" value="TM_PBP2"/>
    <property type="match status" value="1"/>
</dbReference>
<evidence type="ECO:0000256" key="5">
    <source>
        <dbReference type="ARBA" id="ARBA00022989"/>
    </source>
</evidence>
<dbReference type="InterPro" id="IPR051393">
    <property type="entry name" value="ABC_transporter_permease"/>
</dbReference>
<protein>
    <submittedName>
        <fullName evidence="9">Multiple sugar transport system permease protein/raffinose/stachyose/melibiose transport system permease protein</fullName>
    </submittedName>
</protein>
<organism evidence="9 10">
    <name type="scientific">Amaricoccus macauensis</name>
    <dbReference type="NCBI Taxonomy" id="57001"/>
    <lineage>
        <taxon>Bacteria</taxon>
        <taxon>Pseudomonadati</taxon>
        <taxon>Pseudomonadota</taxon>
        <taxon>Alphaproteobacteria</taxon>
        <taxon>Rhodobacterales</taxon>
        <taxon>Paracoccaceae</taxon>
        <taxon>Amaricoccus</taxon>
    </lineage>
</organism>